<dbReference type="Proteomes" id="UP000885779">
    <property type="component" value="Unassembled WGS sequence"/>
</dbReference>
<dbReference type="SUPFAM" id="SSF51161">
    <property type="entry name" value="Trimeric LpxA-like enzymes"/>
    <property type="match status" value="1"/>
</dbReference>
<dbReference type="NCBIfam" id="NF041874">
    <property type="entry name" value="EPS_EpsC"/>
    <property type="match status" value="1"/>
</dbReference>
<dbReference type="EMBL" id="DRQG01000090">
    <property type="protein sequence ID" value="HGY55988.1"/>
    <property type="molecule type" value="Genomic_DNA"/>
</dbReference>
<dbReference type="Gene3D" id="1.10.3130.10">
    <property type="entry name" value="serine acetyltransferase, domain 1"/>
    <property type="match status" value="1"/>
</dbReference>
<dbReference type="CDD" id="cd03354">
    <property type="entry name" value="LbH_SAT"/>
    <property type="match status" value="1"/>
</dbReference>
<keyword evidence="3" id="KW-0012">Acyltransferase</keyword>
<dbReference type="Gene3D" id="2.160.10.10">
    <property type="entry name" value="Hexapeptide repeat proteins"/>
    <property type="match status" value="1"/>
</dbReference>
<evidence type="ECO:0000256" key="3">
    <source>
        <dbReference type="ARBA" id="ARBA00023315"/>
    </source>
</evidence>
<dbReference type="InterPro" id="IPR042122">
    <property type="entry name" value="Ser_AcTrfase_N_sf"/>
</dbReference>
<dbReference type="GO" id="GO:0008652">
    <property type="term" value="P:amino acid biosynthetic process"/>
    <property type="evidence" value="ECO:0007669"/>
    <property type="project" value="UniProtKB-KW"/>
</dbReference>
<dbReference type="PANTHER" id="PTHR42811">
    <property type="entry name" value="SERINE ACETYLTRANSFERASE"/>
    <property type="match status" value="1"/>
</dbReference>
<name>A0A7V4U162_CALAY</name>
<accession>A0A7V4U162</accession>
<dbReference type="InterPro" id="IPR053376">
    <property type="entry name" value="Serine_acetyltransferase"/>
</dbReference>
<dbReference type="InterPro" id="IPR011004">
    <property type="entry name" value="Trimer_LpxA-like_sf"/>
</dbReference>
<reference evidence="4" key="1">
    <citation type="journal article" date="2020" name="mSystems">
        <title>Genome- and Community-Level Interaction Insights into Carbon Utilization and Element Cycling Functions of Hydrothermarchaeota in Hydrothermal Sediment.</title>
        <authorList>
            <person name="Zhou Z."/>
            <person name="Liu Y."/>
            <person name="Xu W."/>
            <person name="Pan J."/>
            <person name="Luo Z.H."/>
            <person name="Li M."/>
        </authorList>
    </citation>
    <scope>NUCLEOTIDE SEQUENCE [LARGE SCALE GENOMIC DNA]</scope>
    <source>
        <strain evidence="4">HyVt-577</strain>
    </source>
</reference>
<keyword evidence="1" id="KW-0028">Amino-acid biosynthesis</keyword>
<dbReference type="GO" id="GO:0016746">
    <property type="term" value="F:acyltransferase activity"/>
    <property type="evidence" value="ECO:0007669"/>
    <property type="project" value="UniProtKB-KW"/>
</dbReference>
<dbReference type="InterPro" id="IPR045304">
    <property type="entry name" value="LbH_SAT"/>
</dbReference>
<comment type="caution">
    <text evidence="4">The sequence shown here is derived from an EMBL/GenBank/DDBJ whole genome shotgun (WGS) entry which is preliminary data.</text>
</comment>
<gene>
    <name evidence="4" type="ORF">ENK44_09815</name>
</gene>
<proteinExistence type="predicted"/>
<organism evidence="4">
    <name type="scientific">Caldithrix abyssi</name>
    <dbReference type="NCBI Taxonomy" id="187145"/>
    <lineage>
        <taxon>Bacteria</taxon>
        <taxon>Pseudomonadati</taxon>
        <taxon>Calditrichota</taxon>
        <taxon>Calditrichia</taxon>
        <taxon>Calditrichales</taxon>
        <taxon>Calditrichaceae</taxon>
        <taxon>Caldithrix</taxon>
    </lineage>
</organism>
<evidence type="ECO:0000256" key="2">
    <source>
        <dbReference type="ARBA" id="ARBA00022679"/>
    </source>
</evidence>
<evidence type="ECO:0000256" key="1">
    <source>
        <dbReference type="ARBA" id="ARBA00022605"/>
    </source>
</evidence>
<dbReference type="AlphaFoldDB" id="A0A7V4U162"/>
<keyword evidence="2" id="KW-0808">Transferase</keyword>
<protein>
    <submittedName>
        <fullName evidence="4">Serine acetyltransferase</fullName>
    </submittedName>
</protein>
<sequence>MTIYNRFSELILEKHAMYQNNIPLKAEVEHFLEELLALLFPHFGKHEKCKNLSEIQNELSTIERLLTDIVEPLVASRGLSGGQLVLDFFAKLPYVYTLLWKDAEAIFKGDPAAESLDEVISAYPGFYAIYAYRVAHIFYRAKVPVFPRLITEYAHIKTGVDIHPGAEIGPSFFIDHATGIVIGETTVIGSNVKIYQGVTLGALSVSKVLADKKRHPTIEDNVIIYSSATILGGETVIGHDSVIGGNVWLTQSVPPHSVVYNTSEIRIQSKMTTDHTLMFHI</sequence>
<evidence type="ECO:0000313" key="4">
    <source>
        <dbReference type="EMBL" id="HGY55988.1"/>
    </source>
</evidence>